<gene>
    <name evidence="1" type="ORF">SAMN02745150_01441</name>
</gene>
<keyword evidence="2" id="KW-1185">Reference proteome</keyword>
<accession>A0A1I1F8M1</accession>
<reference evidence="2" key="1">
    <citation type="submission" date="2016-10" db="EMBL/GenBank/DDBJ databases">
        <authorList>
            <person name="Varghese N."/>
            <person name="Submissions S."/>
        </authorList>
    </citation>
    <scope>NUCLEOTIDE SEQUENCE [LARGE SCALE GENOMIC DNA]</scope>
    <source>
        <strain evidence="2">ATCC 43811</strain>
    </source>
</reference>
<name>A0A1I1F8M1_BREAD</name>
<dbReference type="Proteomes" id="UP000240042">
    <property type="component" value="Unassembled WGS sequence"/>
</dbReference>
<sequence length="96" mass="11011">MVRGFDDDISCGCDHALNFPGEDQDFRAVVHGQREVAGISGLCFYFIGQEIIAPDAEACRFRRAVQGVDRNKTEISVDIPSRYRQERFHFPHRHTE</sequence>
<evidence type="ECO:0000313" key="1">
    <source>
        <dbReference type="EMBL" id="SFB95849.1"/>
    </source>
</evidence>
<dbReference type="AlphaFoldDB" id="A0A1I1F8M1"/>
<protein>
    <submittedName>
        <fullName evidence="1">Uncharacterized protein</fullName>
    </submittedName>
</protein>
<evidence type="ECO:0000313" key="2">
    <source>
        <dbReference type="Proteomes" id="UP000240042"/>
    </source>
</evidence>
<dbReference type="EMBL" id="FOKY01000028">
    <property type="protein sequence ID" value="SFB95849.1"/>
    <property type="molecule type" value="Genomic_DNA"/>
</dbReference>
<proteinExistence type="predicted"/>
<organism evidence="1 2">
    <name type="scientific">Brevinema andersonii</name>
    <dbReference type="NCBI Taxonomy" id="34097"/>
    <lineage>
        <taxon>Bacteria</taxon>
        <taxon>Pseudomonadati</taxon>
        <taxon>Spirochaetota</taxon>
        <taxon>Spirochaetia</taxon>
        <taxon>Brevinematales</taxon>
        <taxon>Brevinemataceae</taxon>
        <taxon>Brevinema</taxon>
    </lineage>
</organism>